<accession>A0A9P0F3Y4</accession>
<protein>
    <recommendedName>
        <fullName evidence="8">Spindle assembly abnormal protein 6 N-terminal domain-containing protein</fullName>
    </recommendedName>
</protein>
<gene>
    <name evidence="9" type="ORF">BEMITA_LOCUS9621</name>
</gene>
<evidence type="ECO:0000256" key="7">
    <source>
        <dbReference type="SAM" id="MobiDB-lite"/>
    </source>
</evidence>
<keyword evidence="3 6" id="KW-0175">Coiled coil</keyword>
<feature type="coiled-coil region" evidence="6">
    <location>
        <begin position="361"/>
        <end position="479"/>
    </location>
</feature>
<dbReference type="AlphaFoldDB" id="A0A9P0F3Y4"/>
<feature type="region of interest" description="Disordered" evidence="7">
    <location>
        <begin position="540"/>
        <end position="571"/>
    </location>
</feature>
<keyword evidence="10" id="KW-1185">Reference proteome</keyword>
<evidence type="ECO:0000256" key="3">
    <source>
        <dbReference type="ARBA" id="ARBA00023054"/>
    </source>
</evidence>
<name>A0A9P0F3Y4_BEMTA</name>
<keyword evidence="4" id="KW-0206">Cytoskeleton</keyword>
<feature type="domain" description="Spindle assembly abnormal protein 6 N-terminal" evidence="8">
    <location>
        <begin position="13"/>
        <end position="150"/>
    </location>
</feature>
<feature type="coiled-coil region" evidence="6">
    <location>
        <begin position="166"/>
        <end position="318"/>
    </location>
</feature>
<keyword evidence="5" id="KW-0131">Cell cycle</keyword>
<dbReference type="OrthoDB" id="49058at2759"/>
<dbReference type="Pfam" id="PF16531">
    <property type="entry name" value="SAS-6_N"/>
    <property type="match status" value="1"/>
</dbReference>
<evidence type="ECO:0000259" key="8">
    <source>
        <dbReference type="Pfam" id="PF16531"/>
    </source>
</evidence>
<comment type="subcellular location">
    <subcellularLocation>
        <location evidence="1">Cytoplasm</location>
        <location evidence="1">Cytoskeleton</location>
        <location evidence="1">Microtubule organizing center</location>
        <location evidence="1">Centrosome</location>
    </subcellularLocation>
</comment>
<dbReference type="EMBL" id="OU963866">
    <property type="protein sequence ID" value="CAH0390952.1"/>
    <property type="molecule type" value="Genomic_DNA"/>
</dbReference>
<dbReference type="GO" id="GO:0005814">
    <property type="term" value="C:centriole"/>
    <property type="evidence" value="ECO:0007669"/>
    <property type="project" value="TreeGrafter"/>
</dbReference>
<evidence type="ECO:0000256" key="5">
    <source>
        <dbReference type="ARBA" id="ARBA00023306"/>
    </source>
</evidence>
<evidence type="ECO:0000256" key="1">
    <source>
        <dbReference type="ARBA" id="ARBA00004300"/>
    </source>
</evidence>
<sequence>MAFEHFAYNVKNLYSEKLPVSVKTRNGERSQHLHVNLDLETKNCGEKVMVIKLTDENDPYFLFTTAMTSKDYEVCRISQGFLVTFEEFPAQVVRFLDLCKLGTSPQSAKYTLCLEEARDSNSDLNSPTIFVLKVIEINFFKQSCHLALQLNAASDKEIIQQMSSLIKRLKENGNKYCSIINELEEKLAESIRSFESKSREYDDLSKRWQDEKRNWKTSQCRELEKEKEQLTQVKKNLENKFLSERNEIEDKFKSKIKKLEEELARSRHEHEVLSKKESLVEASCRQRCNKMELLEKENASLLSDVVALRKRNNQLDKECYDKEANLNMLITKSAVLEQEVKDKRLLVTKQQELLRLASDNKSRLEEIINDKETILKKKQETLKSITDELVTANQVINNLSSEILSLKDKLKTRTNVVLEQEKLIESNKHFINNLEKEISNLKEQLKSSSEQELSLKKQVDELEEKLHLTEDKLKSNENVINFLHRKLNDQQTKPLSSLSDVPARPISKFAALSRPISADPSKSSKQSFFTSTPYGINGLPATTQSIDGPRSSYLTAKVPSRKSAPTALGNDLVSRFTPDAISTENRNGLLK</sequence>
<keyword evidence="2" id="KW-0963">Cytoplasm</keyword>
<dbReference type="Proteomes" id="UP001152759">
    <property type="component" value="Chromosome 5"/>
</dbReference>
<evidence type="ECO:0000256" key="2">
    <source>
        <dbReference type="ARBA" id="ARBA00022490"/>
    </source>
</evidence>
<dbReference type="InterPro" id="IPR038558">
    <property type="entry name" value="SAS-6_N_sf"/>
</dbReference>
<dbReference type="GO" id="GO:0007099">
    <property type="term" value="P:centriole replication"/>
    <property type="evidence" value="ECO:0007669"/>
    <property type="project" value="TreeGrafter"/>
</dbReference>
<dbReference type="PANTHER" id="PTHR44281">
    <property type="entry name" value="SPINDLE ASSEMBLY ABNORMAL PROTEIN 6 HOMOLOG"/>
    <property type="match status" value="1"/>
</dbReference>
<proteinExistence type="predicted"/>
<evidence type="ECO:0000256" key="4">
    <source>
        <dbReference type="ARBA" id="ARBA00023212"/>
    </source>
</evidence>
<dbReference type="GO" id="GO:0005813">
    <property type="term" value="C:centrosome"/>
    <property type="evidence" value="ECO:0007669"/>
    <property type="project" value="UniProtKB-SubCell"/>
</dbReference>
<evidence type="ECO:0000313" key="9">
    <source>
        <dbReference type="EMBL" id="CAH0390952.1"/>
    </source>
</evidence>
<dbReference type="PANTHER" id="PTHR44281:SF2">
    <property type="entry name" value="SPINDLE ASSEMBLY ABNORMAL PROTEIN 6 HOMOLOG"/>
    <property type="match status" value="1"/>
</dbReference>
<organism evidence="9 10">
    <name type="scientific">Bemisia tabaci</name>
    <name type="common">Sweetpotato whitefly</name>
    <name type="synonym">Aleurodes tabaci</name>
    <dbReference type="NCBI Taxonomy" id="7038"/>
    <lineage>
        <taxon>Eukaryota</taxon>
        <taxon>Metazoa</taxon>
        <taxon>Ecdysozoa</taxon>
        <taxon>Arthropoda</taxon>
        <taxon>Hexapoda</taxon>
        <taxon>Insecta</taxon>
        <taxon>Pterygota</taxon>
        <taxon>Neoptera</taxon>
        <taxon>Paraneoptera</taxon>
        <taxon>Hemiptera</taxon>
        <taxon>Sternorrhyncha</taxon>
        <taxon>Aleyrodoidea</taxon>
        <taxon>Aleyrodidae</taxon>
        <taxon>Aleyrodinae</taxon>
        <taxon>Bemisia</taxon>
    </lineage>
</organism>
<dbReference type="KEGG" id="btab:109031286"/>
<dbReference type="Gene3D" id="2.170.210.20">
    <property type="entry name" value="Spindle assembly abnormal protein 6, N-terminal domain"/>
    <property type="match status" value="1"/>
</dbReference>
<dbReference type="InterPro" id="IPR032396">
    <property type="entry name" value="SAS-6_N"/>
</dbReference>
<evidence type="ECO:0000256" key="6">
    <source>
        <dbReference type="SAM" id="Coils"/>
    </source>
</evidence>
<reference evidence="9" key="1">
    <citation type="submission" date="2021-12" db="EMBL/GenBank/DDBJ databases">
        <authorList>
            <person name="King R."/>
        </authorList>
    </citation>
    <scope>NUCLEOTIDE SEQUENCE</scope>
</reference>
<evidence type="ECO:0000313" key="10">
    <source>
        <dbReference type="Proteomes" id="UP001152759"/>
    </source>
</evidence>